<protein>
    <submittedName>
        <fullName evidence="2">CDP-diacylglycerol--glycerol-3-phosphate 3-phosphatidyltransferase</fullName>
        <ecNumber evidence="2">2.7.8.5</ecNumber>
    </submittedName>
</protein>
<accession>A0A6J4JWU9</accession>
<dbReference type="GO" id="GO:0008444">
    <property type="term" value="F:CDP-diacylglycerol-glycerol-3-phosphate 3-phosphatidyltransferase activity"/>
    <property type="evidence" value="ECO:0007669"/>
    <property type="project" value="UniProtKB-EC"/>
</dbReference>
<feature type="compositionally biased region" description="Basic residues" evidence="1">
    <location>
        <begin position="74"/>
        <end position="88"/>
    </location>
</feature>
<dbReference type="EMBL" id="CADCTS010000058">
    <property type="protein sequence ID" value="CAA9289375.1"/>
    <property type="molecule type" value="Genomic_DNA"/>
</dbReference>
<gene>
    <name evidence="2" type="ORF">AVDCRST_MAG48-398</name>
</gene>
<feature type="compositionally biased region" description="Basic and acidic residues" evidence="1">
    <location>
        <begin position="1"/>
        <end position="11"/>
    </location>
</feature>
<feature type="compositionally biased region" description="Low complexity" evidence="1">
    <location>
        <begin position="44"/>
        <end position="73"/>
    </location>
</feature>
<keyword evidence="2" id="KW-0808">Transferase</keyword>
<name>A0A6J4JWU9_9ACTN</name>
<feature type="non-terminal residue" evidence="2">
    <location>
        <position position="231"/>
    </location>
</feature>
<feature type="region of interest" description="Disordered" evidence="1">
    <location>
        <begin position="1"/>
        <end position="231"/>
    </location>
</feature>
<dbReference type="EC" id="2.7.8.5" evidence="2"/>
<feature type="compositionally biased region" description="Basic residues" evidence="1">
    <location>
        <begin position="23"/>
        <end position="33"/>
    </location>
</feature>
<organism evidence="2">
    <name type="scientific">uncultured Friedmanniella sp</name>
    <dbReference type="NCBI Taxonomy" id="335381"/>
    <lineage>
        <taxon>Bacteria</taxon>
        <taxon>Bacillati</taxon>
        <taxon>Actinomycetota</taxon>
        <taxon>Actinomycetes</taxon>
        <taxon>Propionibacteriales</taxon>
        <taxon>Nocardioidaceae</taxon>
        <taxon>Friedmanniella</taxon>
        <taxon>environmental samples</taxon>
    </lineage>
</organism>
<sequence>DRGPARGDDASRRRRGPAAALSRRGRAGRARGRGHADLGHRPGVDAAQRAEPAAAGGRAADGVADPGAAPRPAGRGRARPGRVHRLARRLPGPALAPDLPRRPDAGPGRRPALHPGRRALPGRARGHPLVAGGAARRPRRDDHRPGAAAANPRVLLPARPLPRQGGHLQPALRLPADPARGRGRARLGGGRRARLGLRAVGRRPVLVGGTALPRPDPRAAPRRPAPDQDGL</sequence>
<feature type="non-terminal residue" evidence="2">
    <location>
        <position position="1"/>
    </location>
</feature>
<proteinExistence type="predicted"/>
<reference evidence="2" key="1">
    <citation type="submission" date="2020-02" db="EMBL/GenBank/DDBJ databases">
        <authorList>
            <person name="Meier V. D."/>
        </authorList>
    </citation>
    <scope>NUCLEOTIDE SEQUENCE</scope>
    <source>
        <strain evidence="2">AVDCRST_MAG48</strain>
    </source>
</reference>
<feature type="compositionally biased region" description="Low complexity" evidence="1">
    <location>
        <begin position="146"/>
        <end position="163"/>
    </location>
</feature>
<feature type="compositionally biased region" description="Low complexity" evidence="1">
    <location>
        <begin position="196"/>
        <end position="209"/>
    </location>
</feature>
<feature type="compositionally biased region" description="Basic and acidic residues" evidence="1">
    <location>
        <begin position="34"/>
        <end position="43"/>
    </location>
</feature>
<feature type="compositionally biased region" description="Basic residues" evidence="1">
    <location>
        <begin position="181"/>
        <end position="195"/>
    </location>
</feature>
<feature type="compositionally biased region" description="Low complexity" evidence="1">
    <location>
        <begin position="118"/>
        <end position="135"/>
    </location>
</feature>
<evidence type="ECO:0000313" key="2">
    <source>
        <dbReference type="EMBL" id="CAA9289375.1"/>
    </source>
</evidence>
<evidence type="ECO:0000256" key="1">
    <source>
        <dbReference type="SAM" id="MobiDB-lite"/>
    </source>
</evidence>
<dbReference type="AlphaFoldDB" id="A0A6J4JWU9"/>